<keyword evidence="2" id="KW-1185">Reference proteome</keyword>
<proteinExistence type="predicted"/>
<evidence type="ECO:0000313" key="1">
    <source>
        <dbReference type="EMBL" id="EMN89493.1"/>
    </source>
</evidence>
<reference evidence="1 2" key="1">
    <citation type="submission" date="2013-01" db="EMBL/GenBank/DDBJ databases">
        <authorList>
            <person name="Harkins D.M."/>
            <person name="Durkin A.S."/>
            <person name="Brinkac L.M."/>
            <person name="Haft D.H."/>
            <person name="Selengut J.D."/>
            <person name="Sanka R."/>
            <person name="DePew J."/>
            <person name="Purushe J."/>
            <person name="Chanthongthip A."/>
            <person name="Lattana O."/>
            <person name="Phetsouvanh R."/>
            <person name="Newton P.N."/>
            <person name="Vinetz J.M."/>
            <person name="Sutton G.G."/>
            <person name="Nierman W.C."/>
            <person name="Fouts D.E."/>
        </authorList>
    </citation>
    <scope>NUCLEOTIDE SEQUENCE [LARGE SCALE GENOMIC DNA]</scope>
    <source>
        <strain evidence="1 2">UI 13098</strain>
    </source>
</reference>
<evidence type="ECO:0008006" key="3">
    <source>
        <dbReference type="Google" id="ProtNLM"/>
    </source>
</evidence>
<dbReference type="RefSeq" id="WP_004503755.1">
    <property type="nucleotide sequence ID" value="NZ_AHNU02000057.1"/>
</dbReference>
<organism evidence="1 2">
    <name type="scientific">Leptospira weilii str. UI 13098</name>
    <dbReference type="NCBI Taxonomy" id="1088542"/>
    <lineage>
        <taxon>Bacteria</taxon>
        <taxon>Pseudomonadati</taxon>
        <taxon>Spirochaetota</taxon>
        <taxon>Spirochaetia</taxon>
        <taxon>Leptospirales</taxon>
        <taxon>Leptospiraceae</taxon>
        <taxon>Leptospira</taxon>
    </lineage>
</organism>
<accession>M6QA53</accession>
<evidence type="ECO:0000313" key="2">
    <source>
        <dbReference type="Proteomes" id="UP000012118"/>
    </source>
</evidence>
<dbReference type="EMBL" id="AHNU02000057">
    <property type="protein sequence ID" value="EMN89493.1"/>
    <property type="molecule type" value="Genomic_DNA"/>
</dbReference>
<sequence length="212" mass="24821">MAEKNKLSRRELVKASLKKNKDVEQLTNPLTNNDVKSIDPQLEKLRDFFKSLLNAHRRTISASIEFGEQLYNTKISIGHGGFIDYIEKNKAYLGFDRRAASNYLRIYQFQQFISKDAKTIQEAINDIRIATKGLPDPDVEKRLEKEVNPLEYNYTKAKKLYHLFKKKSKGKKGLKKPVADYIRRFIEEEIEKENNKHTKIISNLQNDLKLFL</sequence>
<name>M6QA53_9LEPT</name>
<dbReference type="Proteomes" id="UP000012118">
    <property type="component" value="Unassembled WGS sequence"/>
</dbReference>
<gene>
    <name evidence="1" type="ORF">LEP1GSC108_0407</name>
</gene>
<protein>
    <recommendedName>
        <fullName evidence="3">PF11300 domain protein</fullName>
    </recommendedName>
</protein>
<comment type="caution">
    <text evidence="1">The sequence shown here is derived from an EMBL/GenBank/DDBJ whole genome shotgun (WGS) entry which is preliminary data.</text>
</comment>
<dbReference type="AlphaFoldDB" id="M6QA53"/>